<proteinExistence type="predicted"/>
<evidence type="ECO:0000256" key="1">
    <source>
        <dbReference type="SAM" id="MobiDB-lite"/>
    </source>
</evidence>
<comment type="caution">
    <text evidence="2">The sequence shown here is derived from an EMBL/GenBank/DDBJ whole genome shotgun (WGS) entry which is preliminary data.</text>
</comment>
<organism evidence="2">
    <name type="scientific">Tanacetum cinerariifolium</name>
    <name type="common">Dalmatian daisy</name>
    <name type="synonym">Chrysanthemum cinerariifolium</name>
    <dbReference type="NCBI Taxonomy" id="118510"/>
    <lineage>
        <taxon>Eukaryota</taxon>
        <taxon>Viridiplantae</taxon>
        <taxon>Streptophyta</taxon>
        <taxon>Embryophyta</taxon>
        <taxon>Tracheophyta</taxon>
        <taxon>Spermatophyta</taxon>
        <taxon>Magnoliopsida</taxon>
        <taxon>eudicotyledons</taxon>
        <taxon>Gunneridae</taxon>
        <taxon>Pentapetalae</taxon>
        <taxon>asterids</taxon>
        <taxon>campanulids</taxon>
        <taxon>Asterales</taxon>
        <taxon>Asteraceae</taxon>
        <taxon>Asteroideae</taxon>
        <taxon>Anthemideae</taxon>
        <taxon>Anthemidinae</taxon>
        <taxon>Tanacetum</taxon>
    </lineage>
</organism>
<sequence>MIGEMKTSLTLRKTNKFQKTRIISQKENLTRRSPGRPPLSRPSQDSRGQGSLGGSREQSWVDDFTTLISNRFGTRVVHYKEFEELIQPFEDPERVSQLDRKLLKTTNLDRLSFIGTRPYY</sequence>
<dbReference type="EMBL" id="BKCJ010069579">
    <property type="protein sequence ID" value="GEW69403.1"/>
    <property type="molecule type" value="Genomic_DNA"/>
</dbReference>
<feature type="region of interest" description="Disordered" evidence="1">
    <location>
        <begin position="1"/>
        <end position="58"/>
    </location>
</feature>
<evidence type="ECO:0000313" key="2">
    <source>
        <dbReference type="EMBL" id="GEW69403.1"/>
    </source>
</evidence>
<gene>
    <name evidence="2" type="ORF">Tci_241379</name>
</gene>
<name>A0A699GXP1_TANCI</name>
<protein>
    <submittedName>
        <fullName evidence="2">Uncharacterized protein</fullName>
    </submittedName>
</protein>
<dbReference type="AlphaFoldDB" id="A0A699GXP1"/>
<reference evidence="2" key="1">
    <citation type="journal article" date="2019" name="Sci. Rep.">
        <title>Draft genome of Tanacetum cinerariifolium, the natural source of mosquito coil.</title>
        <authorList>
            <person name="Yamashiro T."/>
            <person name="Shiraishi A."/>
            <person name="Satake H."/>
            <person name="Nakayama K."/>
        </authorList>
    </citation>
    <scope>NUCLEOTIDE SEQUENCE</scope>
</reference>
<accession>A0A699GXP1</accession>